<comment type="caution">
    <text evidence="6">The sequence shown here is derived from an EMBL/GenBank/DDBJ whole genome shotgun (WGS) entry which is preliminary data.</text>
</comment>
<dbReference type="InterPro" id="IPR052032">
    <property type="entry name" value="ATP-dep_AA_Ligase"/>
</dbReference>
<dbReference type="PANTHER" id="PTHR43585:SF2">
    <property type="entry name" value="ATP-GRASP ENZYME FSQD"/>
    <property type="match status" value="1"/>
</dbReference>
<evidence type="ECO:0000256" key="2">
    <source>
        <dbReference type="ARBA" id="ARBA00022741"/>
    </source>
</evidence>
<organism evidence="6 7">
    <name type="scientific">Georgenia halotolerans</name>
    <dbReference type="NCBI Taxonomy" id="3028317"/>
    <lineage>
        <taxon>Bacteria</taxon>
        <taxon>Bacillati</taxon>
        <taxon>Actinomycetota</taxon>
        <taxon>Actinomycetes</taxon>
        <taxon>Micrococcales</taxon>
        <taxon>Bogoriellaceae</taxon>
        <taxon>Georgenia</taxon>
    </lineage>
</organism>
<dbReference type="Proteomes" id="UP001165561">
    <property type="component" value="Unassembled WGS sequence"/>
</dbReference>
<feature type="domain" description="ATP-grasp" evidence="5">
    <location>
        <begin position="80"/>
        <end position="323"/>
    </location>
</feature>
<dbReference type="InterPro" id="IPR005479">
    <property type="entry name" value="CPAse_ATP-bd"/>
</dbReference>
<dbReference type="Gene3D" id="3.30.470.20">
    <property type="entry name" value="ATP-grasp fold, B domain"/>
    <property type="match status" value="1"/>
</dbReference>
<keyword evidence="3 4" id="KW-0067">ATP-binding</keyword>
<evidence type="ECO:0000259" key="5">
    <source>
        <dbReference type="PROSITE" id="PS50975"/>
    </source>
</evidence>
<keyword evidence="7" id="KW-1185">Reference proteome</keyword>
<keyword evidence="2 4" id="KW-0547">Nucleotide-binding</keyword>
<evidence type="ECO:0000256" key="3">
    <source>
        <dbReference type="ARBA" id="ARBA00022840"/>
    </source>
</evidence>
<dbReference type="PANTHER" id="PTHR43585">
    <property type="entry name" value="FUMIPYRROLE BIOSYNTHESIS PROTEIN C"/>
    <property type="match status" value="1"/>
</dbReference>
<gene>
    <name evidence="6" type="ORF">PU560_17210</name>
</gene>
<dbReference type="InterPro" id="IPR011761">
    <property type="entry name" value="ATP-grasp"/>
</dbReference>
<dbReference type="PROSITE" id="PS50975">
    <property type="entry name" value="ATP_GRASP"/>
    <property type="match status" value="1"/>
</dbReference>
<evidence type="ECO:0000256" key="1">
    <source>
        <dbReference type="ARBA" id="ARBA00022598"/>
    </source>
</evidence>
<protein>
    <recommendedName>
        <fullName evidence="5">ATP-grasp domain-containing protein</fullName>
    </recommendedName>
</protein>
<proteinExistence type="predicted"/>
<dbReference type="SUPFAM" id="SSF56059">
    <property type="entry name" value="Glutathione synthetase ATP-binding domain-like"/>
    <property type="match status" value="1"/>
</dbReference>
<accession>A0ABT5U1I8</accession>
<sequence length="394" mass="43703">MTTNIFVLGLTDLQREELATVRGAEEYRFHSLLDYTTLVLETDYDLDALLDRAREQLDTFEGSVDAIVAHWDFPTSVMAPILAAERGIPAPSLTSVLKCEHKYWSRLEQAECVPEVVPQFSSFDPFGEDVLGQIDMDFPFWVKPVKAHSSNLGFAIHDEDELADAVDKIRAGISDLGDAFDQALARVELPPELEGAGGNSCLAEQIVSGIQAAPEGTVFQGEFHVHGLFDMFKDETGHSIARLDYPAGTVPQHVQDRMIDVAGRFLRHVGYDNGSFNVEYMWDEETDELWLIEVNTRISQSHSDLFAKVDGASNHTVAINIALGKPPAMPHREGRYAVAAKCAIFHDADGVVTQVPSAEEIDAVRNRFPQAEVSVDVEVGDRLSELPHQDSYRY</sequence>
<dbReference type="PROSITE" id="PS00867">
    <property type="entry name" value="CPSASE_2"/>
    <property type="match status" value="1"/>
</dbReference>
<evidence type="ECO:0000313" key="7">
    <source>
        <dbReference type="Proteomes" id="UP001165561"/>
    </source>
</evidence>
<reference evidence="6" key="1">
    <citation type="submission" date="2023-02" db="EMBL/GenBank/DDBJ databases">
        <title>Georgenia sp.10Sc9-8, isolated from a soil sample collected from the Taklamakan desert.</title>
        <authorList>
            <person name="Liu S."/>
        </authorList>
    </citation>
    <scope>NUCLEOTIDE SEQUENCE</scope>
    <source>
        <strain evidence="6">10Sc9-8</strain>
    </source>
</reference>
<dbReference type="EMBL" id="JARACI010001198">
    <property type="protein sequence ID" value="MDD9208188.1"/>
    <property type="molecule type" value="Genomic_DNA"/>
</dbReference>
<keyword evidence="1" id="KW-0436">Ligase</keyword>
<feature type="non-terminal residue" evidence="6">
    <location>
        <position position="394"/>
    </location>
</feature>
<evidence type="ECO:0000256" key="4">
    <source>
        <dbReference type="PROSITE-ProRule" id="PRU00409"/>
    </source>
</evidence>
<evidence type="ECO:0000313" key="6">
    <source>
        <dbReference type="EMBL" id="MDD9208188.1"/>
    </source>
</evidence>
<name>A0ABT5U1I8_9MICO</name>
<dbReference type="Pfam" id="PF02786">
    <property type="entry name" value="CPSase_L_D2"/>
    <property type="match status" value="1"/>
</dbReference>